<organism evidence="3">
    <name type="scientific">Diaphorina citri</name>
    <name type="common">Asian citrus psyllid</name>
    <dbReference type="NCBI Taxonomy" id="121845"/>
    <lineage>
        <taxon>Eukaryota</taxon>
        <taxon>Metazoa</taxon>
        <taxon>Ecdysozoa</taxon>
        <taxon>Arthropoda</taxon>
        <taxon>Hexapoda</taxon>
        <taxon>Insecta</taxon>
        <taxon>Pterygota</taxon>
        <taxon>Neoptera</taxon>
        <taxon>Paraneoptera</taxon>
        <taxon>Hemiptera</taxon>
        <taxon>Sternorrhyncha</taxon>
        <taxon>Psylloidea</taxon>
        <taxon>Psyllidae</taxon>
        <taxon>Diaphorininae</taxon>
        <taxon>Diaphorina</taxon>
    </lineage>
</organism>
<dbReference type="PROSITE" id="PS00018">
    <property type="entry name" value="EF_HAND_1"/>
    <property type="match status" value="1"/>
</dbReference>
<dbReference type="PROSITE" id="PS50222">
    <property type="entry name" value="EF_HAND_2"/>
    <property type="match status" value="1"/>
</dbReference>
<keyword evidence="1" id="KW-0732">Signal</keyword>
<dbReference type="EMBL" id="MG550155">
    <property type="protein sequence ID" value="AWT50589.1"/>
    <property type="molecule type" value="mRNA"/>
</dbReference>
<dbReference type="GO" id="GO:0005509">
    <property type="term" value="F:calcium ion binding"/>
    <property type="evidence" value="ECO:0007669"/>
    <property type="project" value="InterPro"/>
</dbReference>
<feature type="chain" id="PRO_5015841634" evidence="1">
    <location>
        <begin position="29"/>
        <end position="152"/>
    </location>
</feature>
<dbReference type="AlphaFoldDB" id="A0A2U9PG07"/>
<feature type="domain" description="EF-hand" evidence="2">
    <location>
        <begin position="135"/>
        <end position="152"/>
    </location>
</feature>
<proteinExistence type="evidence at transcript level"/>
<name>A0A2U9PG07_DIACI</name>
<reference evidence="3" key="1">
    <citation type="submission" date="2017-11" db="EMBL/GenBank/DDBJ databases">
        <title>Characterization and expression profiling of neuropeptides and their receptors in the Asian Citrus Psyllid, Diaphorina citri.</title>
        <authorList>
            <person name="Wang Z."/>
            <person name="Zeng X."/>
        </authorList>
    </citation>
    <scope>NUCLEOTIDE SEQUENCE</scope>
</reference>
<protein>
    <submittedName>
        <fullName evidence="3">AT</fullName>
    </submittedName>
</protein>
<evidence type="ECO:0000259" key="2">
    <source>
        <dbReference type="PROSITE" id="PS50222"/>
    </source>
</evidence>
<sequence length="152" mass="16938">MRYPVSQSPYFFYCLLLMAFYLASTVSSSPYKRINSEMRLRSARGFRDKVASLQTARNFGKRSSSTAGGYLDDGEGDSGVTAGVQGGAETAESLYNLIKENYSSDSLDRQFPLDWIAKQLQTNPYLIKLFLTEFVDSNKDGYLSADELTSSL</sequence>
<dbReference type="InterPro" id="IPR018247">
    <property type="entry name" value="EF_Hand_1_Ca_BS"/>
</dbReference>
<evidence type="ECO:0000256" key="1">
    <source>
        <dbReference type="SAM" id="SignalP"/>
    </source>
</evidence>
<evidence type="ECO:0000313" key="3">
    <source>
        <dbReference type="EMBL" id="AWT50589.1"/>
    </source>
</evidence>
<accession>A0A2U9PG07</accession>
<dbReference type="InterPro" id="IPR002048">
    <property type="entry name" value="EF_hand_dom"/>
</dbReference>
<feature type="signal peptide" evidence="1">
    <location>
        <begin position="1"/>
        <end position="28"/>
    </location>
</feature>